<proteinExistence type="evidence at transcript level"/>
<dbReference type="InterPro" id="IPR032135">
    <property type="entry name" value="DUF4817"/>
</dbReference>
<dbReference type="AlphaFoldDB" id="A0A2L2YSL7"/>
<accession>A0A2L2YSL7</accession>
<evidence type="ECO:0000259" key="2">
    <source>
        <dbReference type="Pfam" id="PF16087"/>
    </source>
</evidence>
<name>A0A2L2YSL7_PARTP</name>
<evidence type="ECO:0000313" key="3">
    <source>
        <dbReference type="EMBL" id="LAA10355.1"/>
    </source>
</evidence>
<protein>
    <recommendedName>
        <fullName evidence="2">DUF4817 domain-containing protein</fullName>
    </recommendedName>
</protein>
<sequence>MWTPQQKAQCVSWFIETKSDTQVQRNFRTNFQRDPPSRPSIRAWHTSFMSTGSVLHKSGAGRPSTSPENVERIRP</sequence>
<feature type="domain" description="DUF4817" evidence="2">
    <location>
        <begin position="5"/>
        <end position="54"/>
    </location>
</feature>
<dbReference type="EMBL" id="IAAA01041395">
    <property type="protein sequence ID" value="LAA10355.1"/>
    <property type="molecule type" value="mRNA"/>
</dbReference>
<evidence type="ECO:0000256" key="1">
    <source>
        <dbReference type="SAM" id="MobiDB-lite"/>
    </source>
</evidence>
<organism evidence="3">
    <name type="scientific">Parasteatoda tepidariorum</name>
    <name type="common">Common house spider</name>
    <name type="synonym">Achaearanea tepidariorum</name>
    <dbReference type="NCBI Taxonomy" id="114398"/>
    <lineage>
        <taxon>Eukaryota</taxon>
        <taxon>Metazoa</taxon>
        <taxon>Ecdysozoa</taxon>
        <taxon>Arthropoda</taxon>
        <taxon>Chelicerata</taxon>
        <taxon>Arachnida</taxon>
        <taxon>Araneae</taxon>
        <taxon>Araneomorphae</taxon>
        <taxon>Entelegynae</taxon>
        <taxon>Araneoidea</taxon>
        <taxon>Theridiidae</taxon>
        <taxon>Parasteatoda</taxon>
    </lineage>
</organism>
<feature type="region of interest" description="Disordered" evidence="1">
    <location>
        <begin position="52"/>
        <end position="75"/>
    </location>
</feature>
<dbReference type="Pfam" id="PF16087">
    <property type="entry name" value="DUF4817"/>
    <property type="match status" value="1"/>
</dbReference>
<reference evidence="3" key="1">
    <citation type="journal article" date="2016" name="Mol. Ecol. Resour.">
        <title>Evaluation of the impact of RNA preservation methods of spiders for de novo transcriptome assembly.</title>
        <authorList>
            <person name="Kono N."/>
            <person name="Nakamura H."/>
            <person name="Ito Y."/>
            <person name="Tomita M."/>
            <person name="Arakawa K."/>
        </authorList>
    </citation>
    <scope>NUCLEOTIDE SEQUENCE</scope>
    <source>
        <tissue evidence="3">Whole body</tissue>
    </source>
</reference>